<evidence type="ECO:0000256" key="1">
    <source>
        <dbReference type="SAM" id="MobiDB-lite"/>
    </source>
</evidence>
<evidence type="ECO:0000313" key="3">
    <source>
        <dbReference type="EMBL" id="CAI4005035.1"/>
    </source>
</evidence>
<keyword evidence="2" id="KW-0812">Transmembrane</keyword>
<protein>
    <submittedName>
        <fullName evidence="3">Uncharacterized protein</fullName>
    </submittedName>
</protein>
<feature type="region of interest" description="Disordered" evidence="1">
    <location>
        <begin position="1"/>
        <end position="22"/>
    </location>
</feature>
<keyword evidence="5" id="KW-1185">Reference proteome</keyword>
<accession>A0A9P1G8M8</accession>
<evidence type="ECO:0000313" key="4">
    <source>
        <dbReference type="EMBL" id="CAL1158410.1"/>
    </source>
</evidence>
<dbReference type="EMBL" id="CAMXCT030003557">
    <property type="protein sequence ID" value="CAL4792347.1"/>
    <property type="molecule type" value="Genomic_DNA"/>
</dbReference>
<dbReference type="EMBL" id="CAMXCT010003557">
    <property type="protein sequence ID" value="CAI4005035.1"/>
    <property type="molecule type" value="Genomic_DNA"/>
</dbReference>
<keyword evidence="2" id="KW-0472">Membrane</keyword>
<sequence>MLFQQQRKRKPGGGRPKGTFGSAVLRQVCREAAAGDSTIQPRQPAPGSSIEYARKILQEKRKRREDELALLSAATGTPSNIPKHEHDALREYGDFISTHTVGSELQAKLFQAVGTARSQNICTDDAVVDNALNGSMQTMSFRALQSITKESNLGRRLVAIARAVLEAGFYLWALFFVLIMKMCNTDNAAGGDSRFKLLLCCVVLRYDETPTRVRVDESNDLNCLDSDLLQEPSSTSATHAKILQVEQGFGVLLVDSSTGTYSFVKGQVPTGLFALKSTDGKTTSKALLRVLKSINGLKDIGRKCKFRVRHSCTDQAKSNYSAERLVTAQFPDWLLHHTPCDVHRLYRCTRTAMCGLDHDVSGMLSFALALGAPGSAASLRNKLSQIIARRLVVYHSAPEVHADSDRYRRQLYDLFLPIDHVEPKIRKRNKKRRFILSYYLNGRLDQCELQHWCAFNCCSSFEQTLQRVSSVVAWALVPTKPPLFARSRWTKWDQSLDYVGLLCGVHRLLPELVAEFLGPEKTKAKAETHHPDVQPEHGPTDEDGEKQLEDLFESSKSKAQPLQNAQPQQQDAEPQQEDAPIQEGEGAEAAEATEAAEVNQMKGKFDWQEFNRQQKILTRKWAQSNPFNRLSLMKECAEPLLHLMYKYLLYSGNGWEKRQQLLSARGRRRAYVISEKAYGHDAETCIQELRRLLSRHPKVLLQDQSQPEALALLRFRALSSALCSLHALLRLPHQNFPSKLFKLLLSDDYAEEILAEPSCKRDALATLFLSVYATWTKRDYGNYCFGTQTLPELNCKLQ</sequence>
<dbReference type="EMBL" id="CAMXCT020003557">
    <property type="protein sequence ID" value="CAL1158410.1"/>
    <property type="molecule type" value="Genomic_DNA"/>
</dbReference>
<feature type="compositionally biased region" description="Basic residues" evidence="1">
    <location>
        <begin position="1"/>
        <end position="12"/>
    </location>
</feature>
<dbReference type="Proteomes" id="UP001152797">
    <property type="component" value="Unassembled WGS sequence"/>
</dbReference>
<feature type="compositionally biased region" description="Basic and acidic residues" evidence="1">
    <location>
        <begin position="522"/>
        <end position="556"/>
    </location>
</feature>
<name>A0A9P1G8M8_9DINO</name>
<keyword evidence="2" id="KW-1133">Transmembrane helix</keyword>
<dbReference type="AlphaFoldDB" id="A0A9P1G8M8"/>
<proteinExistence type="predicted"/>
<gene>
    <name evidence="3" type="ORF">C1SCF055_LOCUS30791</name>
</gene>
<evidence type="ECO:0000256" key="2">
    <source>
        <dbReference type="SAM" id="Phobius"/>
    </source>
</evidence>
<reference evidence="4" key="2">
    <citation type="submission" date="2024-04" db="EMBL/GenBank/DDBJ databases">
        <authorList>
            <person name="Chen Y."/>
            <person name="Shah S."/>
            <person name="Dougan E. K."/>
            <person name="Thang M."/>
            <person name="Chan C."/>
        </authorList>
    </citation>
    <scope>NUCLEOTIDE SEQUENCE [LARGE SCALE GENOMIC DNA]</scope>
</reference>
<evidence type="ECO:0000313" key="5">
    <source>
        <dbReference type="Proteomes" id="UP001152797"/>
    </source>
</evidence>
<feature type="compositionally biased region" description="Low complexity" evidence="1">
    <location>
        <begin position="559"/>
        <end position="595"/>
    </location>
</feature>
<dbReference type="OrthoDB" id="413926at2759"/>
<comment type="caution">
    <text evidence="3">The sequence shown here is derived from an EMBL/GenBank/DDBJ whole genome shotgun (WGS) entry which is preliminary data.</text>
</comment>
<reference evidence="3" key="1">
    <citation type="submission" date="2022-10" db="EMBL/GenBank/DDBJ databases">
        <authorList>
            <person name="Chen Y."/>
            <person name="Dougan E. K."/>
            <person name="Chan C."/>
            <person name="Rhodes N."/>
            <person name="Thang M."/>
        </authorList>
    </citation>
    <scope>NUCLEOTIDE SEQUENCE</scope>
</reference>
<feature type="transmembrane region" description="Helical" evidence="2">
    <location>
        <begin position="159"/>
        <end position="180"/>
    </location>
</feature>
<feature type="region of interest" description="Disordered" evidence="1">
    <location>
        <begin position="522"/>
        <end position="595"/>
    </location>
</feature>
<organism evidence="3">
    <name type="scientific">Cladocopium goreaui</name>
    <dbReference type="NCBI Taxonomy" id="2562237"/>
    <lineage>
        <taxon>Eukaryota</taxon>
        <taxon>Sar</taxon>
        <taxon>Alveolata</taxon>
        <taxon>Dinophyceae</taxon>
        <taxon>Suessiales</taxon>
        <taxon>Symbiodiniaceae</taxon>
        <taxon>Cladocopium</taxon>
    </lineage>
</organism>